<protein>
    <submittedName>
        <fullName evidence="11">FAD binding domain-containing protein</fullName>
    </submittedName>
</protein>
<feature type="domain" description="FAD-binding" evidence="10">
    <location>
        <begin position="142"/>
        <end position="485"/>
    </location>
</feature>
<comment type="caution">
    <text evidence="11">The sequence shown here is derived from an EMBL/GenBank/DDBJ whole genome shotgun (WGS) entry which is preliminary data.</text>
</comment>
<dbReference type="InterPro" id="IPR036418">
    <property type="entry name" value="Cyt_c_oxidase_su6a_sf"/>
</dbReference>
<keyword evidence="4" id="KW-0999">Mitochondrion inner membrane</keyword>
<dbReference type="PRINTS" id="PR00420">
    <property type="entry name" value="RNGMNOXGNASE"/>
</dbReference>
<keyword evidence="3" id="KW-0285">Flavoprotein</keyword>
<dbReference type="PANTHER" id="PTHR43004:SF19">
    <property type="entry name" value="BINDING MONOOXYGENASE, PUTATIVE (JCVI)-RELATED"/>
    <property type="match status" value="1"/>
</dbReference>
<evidence type="ECO:0000256" key="3">
    <source>
        <dbReference type="ARBA" id="ARBA00022630"/>
    </source>
</evidence>
<sequence>MFTQRSALRLAQRAAPARSAAQRRLNSTQSKYPWIVDNEFNRERAAVKHHAASTSGTAVIPVLIGGGLNAYNLWNEHWEHWSHMPPLEERVEYPYQNIRSKNFPWGDGDKLEQHCQLPQQGQGHLGSSVLVKTTPMPMSRPDVLIVGAGPTGLVTALWLAKQGISVRIIDKAQADASTSRALAIQARTLELYRQLDIAEDVVAKGHKIQATNVWSEGSHRGRIPIGDIGSGLTPYPFIHIFSQDKHERLLEDRLNSLGVQVERDQELVDFIENGSTITARLRKPVDGNGDEDNETCEATFIVGCDGAHSAVRRASEIDYAGATYSHVFFVADIEGSGLAINGEAHVTFNQSEFMLLFPYDDNRRARISGAVDDQAAGKGVDITFEDVRSELIRTLGLQIDKVNWFSTYRSHHRVAAAFRKGRAFLVGDAAHIHSPVGGQGMNTGIGDAINLAWKLAAVIKGQAKLGLLDSYESERRAFATQLVNTTDSGFNLVISQSYFARILRTWIVPYVAPVLAKIDQARHRVFQRVSQIMINYRQSALSTGAVGYIHGGDRLPWVPVGDIDNFESLKSITWQVHVYGEPKEDLITWCRSKNIPLHTFSWDEKYRAAGLQAEAAYLIRPDTYIAVAEPSGDSPVLQKYFEDIELDL</sequence>
<reference evidence="11 12" key="1">
    <citation type="submission" date="2024-07" db="EMBL/GenBank/DDBJ databases">
        <title>Section-level genome sequencing and comparative genomics of Aspergillus sections Usti and Cavernicolus.</title>
        <authorList>
            <consortium name="Lawrence Berkeley National Laboratory"/>
            <person name="Nybo J.L."/>
            <person name="Vesth T.C."/>
            <person name="Theobald S."/>
            <person name="Frisvad J.C."/>
            <person name="Larsen T.O."/>
            <person name="Kjaerboelling I."/>
            <person name="Rothschild-Mancinelli K."/>
            <person name="Lyhne E.K."/>
            <person name="Kogle M.E."/>
            <person name="Barry K."/>
            <person name="Clum A."/>
            <person name="Na H."/>
            <person name="Ledsgaard L."/>
            <person name="Lin J."/>
            <person name="Lipzen A."/>
            <person name="Kuo A."/>
            <person name="Riley R."/>
            <person name="Mondo S."/>
            <person name="Labutti K."/>
            <person name="Haridas S."/>
            <person name="Pangalinan J."/>
            <person name="Salamov A.A."/>
            <person name="Simmons B.A."/>
            <person name="Magnuson J.K."/>
            <person name="Chen J."/>
            <person name="Drula E."/>
            <person name="Henrissat B."/>
            <person name="Wiebenga A."/>
            <person name="Lubbers R.J."/>
            <person name="Gomes A.C."/>
            <person name="Makela M.R."/>
            <person name="Stajich J."/>
            <person name="Grigoriev I.V."/>
            <person name="Mortensen U.H."/>
            <person name="De Vries R.P."/>
            <person name="Baker S.E."/>
            <person name="Andersen M.R."/>
        </authorList>
    </citation>
    <scope>NUCLEOTIDE SEQUENCE [LARGE SCALE GENOMIC DNA]</scope>
    <source>
        <strain evidence="11 12">CBS 209.92</strain>
    </source>
</reference>
<keyword evidence="5" id="KW-0274">FAD</keyword>
<comment type="cofactor">
    <cofactor evidence="1">
        <name>FAD</name>
        <dbReference type="ChEBI" id="CHEBI:57692"/>
    </cofactor>
</comment>
<evidence type="ECO:0000256" key="9">
    <source>
        <dbReference type="ARBA" id="ARBA00023136"/>
    </source>
</evidence>
<proteinExistence type="predicted"/>
<evidence type="ECO:0000256" key="7">
    <source>
        <dbReference type="ARBA" id="ARBA00023002"/>
    </source>
</evidence>
<evidence type="ECO:0000313" key="11">
    <source>
        <dbReference type="EMBL" id="KAL2793302.1"/>
    </source>
</evidence>
<evidence type="ECO:0000256" key="5">
    <source>
        <dbReference type="ARBA" id="ARBA00022827"/>
    </source>
</evidence>
<dbReference type="Pfam" id="PF02046">
    <property type="entry name" value="COX6A"/>
    <property type="match status" value="1"/>
</dbReference>
<dbReference type="Proteomes" id="UP001610563">
    <property type="component" value="Unassembled WGS sequence"/>
</dbReference>
<evidence type="ECO:0000313" key="12">
    <source>
        <dbReference type="Proteomes" id="UP001610563"/>
    </source>
</evidence>
<evidence type="ECO:0000256" key="1">
    <source>
        <dbReference type="ARBA" id="ARBA00001974"/>
    </source>
</evidence>
<evidence type="ECO:0000256" key="8">
    <source>
        <dbReference type="ARBA" id="ARBA00023128"/>
    </source>
</evidence>
<keyword evidence="9" id="KW-0472">Membrane</keyword>
<comment type="subcellular location">
    <subcellularLocation>
        <location evidence="2">Mitochondrion inner membrane</location>
    </subcellularLocation>
</comment>
<dbReference type="SUPFAM" id="SSF51905">
    <property type="entry name" value="FAD/NAD(P)-binding domain"/>
    <property type="match status" value="1"/>
</dbReference>
<dbReference type="Gene3D" id="3.50.50.60">
    <property type="entry name" value="FAD/NAD(P)-binding domain"/>
    <property type="match status" value="1"/>
</dbReference>
<keyword evidence="7" id="KW-0560">Oxidoreductase</keyword>
<dbReference type="EMBL" id="JBFTWV010000059">
    <property type="protein sequence ID" value="KAL2793302.1"/>
    <property type="molecule type" value="Genomic_DNA"/>
</dbReference>
<dbReference type="Pfam" id="PF01494">
    <property type="entry name" value="FAD_binding_3"/>
    <property type="match status" value="1"/>
</dbReference>
<gene>
    <name evidence="11" type="ORF">BJX66DRAFT_326096</name>
</gene>
<dbReference type="InterPro" id="IPR002938">
    <property type="entry name" value="FAD-bd"/>
</dbReference>
<dbReference type="InterPro" id="IPR001349">
    <property type="entry name" value="Cyt_c_oxidase_su6a"/>
</dbReference>
<name>A0ABR4G2T3_9EURO</name>
<dbReference type="InterPro" id="IPR050641">
    <property type="entry name" value="RIFMO-like"/>
</dbReference>
<keyword evidence="8" id="KW-0496">Mitochondrion</keyword>
<dbReference type="SUPFAM" id="SSF81411">
    <property type="entry name" value="Mitochondrial cytochrome c oxidase subunit VIa"/>
    <property type="match status" value="1"/>
</dbReference>
<evidence type="ECO:0000259" key="10">
    <source>
        <dbReference type="Pfam" id="PF01494"/>
    </source>
</evidence>
<dbReference type="Gene3D" id="3.30.70.2450">
    <property type="match status" value="1"/>
</dbReference>
<evidence type="ECO:0000256" key="2">
    <source>
        <dbReference type="ARBA" id="ARBA00004273"/>
    </source>
</evidence>
<dbReference type="InterPro" id="IPR036188">
    <property type="entry name" value="FAD/NAD-bd_sf"/>
</dbReference>
<organism evidence="11 12">
    <name type="scientific">Aspergillus keveii</name>
    <dbReference type="NCBI Taxonomy" id="714993"/>
    <lineage>
        <taxon>Eukaryota</taxon>
        <taxon>Fungi</taxon>
        <taxon>Dikarya</taxon>
        <taxon>Ascomycota</taxon>
        <taxon>Pezizomycotina</taxon>
        <taxon>Eurotiomycetes</taxon>
        <taxon>Eurotiomycetidae</taxon>
        <taxon>Eurotiales</taxon>
        <taxon>Aspergillaceae</taxon>
        <taxon>Aspergillus</taxon>
        <taxon>Aspergillus subgen. Nidulantes</taxon>
    </lineage>
</organism>
<keyword evidence="6" id="KW-0809">Transit peptide</keyword>
<keyword evidence="12" id="KW-1185">Reference proteome</keyword>
<evidence type="ECO:0000256" key="4">
    <source>
        <dbReference type="ARBA" id="ARBA00022792"/>
    </source>
</evidence>
<dbReference type="Gene3D" id="4.10.95.10">
    <property type="entry name" value="Cytochrome c oxidase, subunit VIa"/>
    <property type="match status" value="1"/>
</dbReference>
<evidence type="ECO:0000256" key="6">
    <source>
        <dbReference type="ARBA" id="ARBA00022946"/>
    </source>
</evidence>
<dbReference type="PANTHER" id="PTHR43004">
    <property type="entry name" value="TRK SYSTEM POTASSIUM UPTAKE PROTEIN"/>
    <property type="match status" value="1"/>
</dbReference>
<accession>A0ABR4G2T3</accession>